<gene>
    <name evidence="2" type="ORF">D3Y57_08180</name>
</gene>
<dbReference type="KEGG" id="spha:D3Y57_08180"/>
<proteinExistence type="predicted"/>
<reference evidence="2 3" key="1">
    <citation type="submission" date="2018-09" db="EMBL/GenBank/DDBJ databases">
        <title>Sphingomonas peninsula sp. nov., isolated from fildes peninsula, Antarctic soil.</title>
        <authorList>
            <person name="Yingchao G."/>
        </authorList>
    </citation>
    <scope>NUCLEOTIDE SEQUENCE [LARGE SCALE GENOMIC DNA]</scope>
    <source>
        <strain evidence="2 3">YZ-8</strain>
    </source>
</reference>
<keyword evidence="2" id="KW-0808">Transferase</keyword>
<accession>A0A494T9B5</accession>
<dbReference type="OrthoDB" id="2676521at2"/>
<dbReference type="CDD" id="cd00761">
    <property type="entry name" value="Glyco_tranf_GTA_type"/>
    <property type="match status" value="1"/>
</dbReference>
<evidence type="ECO:0000259" key="1">
    <source>
        <dbReference type="Pfam" id="PF00535"/>
    </source>
</evidence>
<dbReference type="Pfam" id="PF00535">
    <property type="entry name" value="Glycos_transf_2"/>
    <property type="match status" value="1"/>
</dbReference>
<dbReference type="SUPFAM" id="SSF53448">
    <property type="entry name" value="Nucleotide-diphospho-sugar transferases"/>
    <property type="match status" value="1"/>
</dbReference>
<keyword evidence="3" id="KW-1185">Reference proteome</keyword>
<dbReference type="Gene3D" id="3.90.550.10">
    <property type="entry name" value="Spore Coat Polysaccharide Biosynthesis Protein SpsA, Chain A"/>
    <property type="match status" value="1"/>
</dbReference>
<dbReference type="InterPro" id="IPR029044">
    <property type="entry name" value="Nucleotide-diphossugar_trans"/>
</dbReference>
<dbReference type="RefSeq" id="WP_121152581.1">
    <property type="nucleotide sequence ID" value="NZ_CP032829.1"/>
</dbReference>
<dbReference type="InterPro" id="IPR001173">
    <property type="entry name" value="Glyco_trans_2-like"/>
</dbReference>
<organism evidence="2 3">
    <name type="scientific">Sphingomonas paeninsulae</name>
    <dbReference type="NCBI Taxonomy" id="2319844"/>
    <lineage>
        <taxon>Bacteria</taxon>
        <taxon>Pseudomonadati</taxon>
        <taxon>Pseudomonadota</taxon>
        <taxon>Alphaproteobacteria</taxon>
        <taxon>Sphingomonadales</taxon>
        <taxon>Sphingomonadaceae</taxon>
        <taxon>Sphingomonas</taxon>
    </lineage>
</organism>
<dbReference type="Proteomes" id="UP000276254">
    <property type="component" value="Chromosome"/>
</dbReference>
<feature type="domain" description="Glycosyltransferase 2-like" evidence="1">
    <location>
        <begin position="44"/>
        <end position="144"/>
    </location>
</feature>
<sequence length="255" mass="28431">MLTFEMKLSAPYTPALHRTLRLREGQVVTGPLVSCLMVSRGDASPAAAAIECYRRQSYANRELVIVTAKRDSAVGALVAELNDPTIRCHEVEDRVLGELRNFSVAQASGDFVCHWDDDDLYHQDRLALQMAAIAATGAKACFLSRLLLWWPERELLRVSYGRTWEGSMVADRSVVPVFPALAREEDFYVVAKMAALHALVQIDYPMGYCYTVHDRNVNDEEHFERVFSRSSAIDDCATYTQALSLIGASLPVAGR</sequence>
<evidence type="ECO:0000313" key="3">
    <source>
        <dbReference type="Proteomes" id="UP000276254"/>
    </source>
</evidence>
<name>A0A494T9B5_SPHPE</name>
<protein>
    <submittedName>
        <fullName evidence="2">Glycosyltransferase</fullName>
    </submittedName>
</protein>
<evidence type="ECO:0000313" key="2">
    <source>
        <dbReference type="EMBL" id="AYJ85957.1"/>
    </source>
</evidence>
<dbReference type="GO" id="GO:0016740">
    <property type="term" value="F:transferase activity"/>
    <property type="evidence" value="ECO:0007669"/>
    <property type="project" value="UniProtKB-KW"/>
</dbReference>
<dbReference type="EMBL" id="CP032829">
    <property type="protein sequence ID" value="AYJ85957.1"/>
    <property type="molecule type" value="Genomic_DNA"/>
</dbReference>
<dbReference type="AlphaFoldDB" id="A0A494T9B5"/>